<reference evidence="1 2" key="1">
    <citation type="submission" date="2017-10" db="EMBL/GenBank/DDBJ databases">
        <title>Nyctiphanis sp. nov., isolated from the stomach of the euphausiid Nyctiphanes simplex (Hansen, 1911) in the Gulf of California.</title>
        <authorList>
            <person name="Gomez-Gil B."/>
            <person name="Aguilar-Mendez M."/>
            <person name="Lopez-Cortes A."/>
            <person name="Gomez-Gutierrez J."/>
            <person name="Roque A."/>
            <person name="Lang E."/>
            <person name="Gonzalez-Castillo A."/>
        </authorList>
    </citation>
    <scope>NUCLEOTIDE SEQUENCE [LARGE SCALE GENOMIC DNA]</scope>
    <source>
        <strain evidence="1 2">CAIM 600</strain>
    </source>
</reference>
<dbReference type="AlphaFoldDB" id="A0A4Q0YP61"/>
<dbReference type="EMBL" id="PEIB01000016">
    <property type="protein sequence ID" value="RXJ72706.1"/>
    <property type="molecule type" value="Genomic_DNA"/>
</dbReference>
<sequence length="71" mass="8399">MSTALIPNSYEEWRHCITVICGEELTPSYIEERIKALNSPKDYMTKKFVDLYGEQQRLKTLEWFAKAKNKL</sequence>
<protein>
    <submittedName>
        <fullName evidence="1">Uncharacterized protein</fullName>
    </submittedName>
</protein>
<keyword evidence="2" id="KW-1185">Reference proteome</keyword>
<dbReference type="RefSeq" id="WP_129122755.1">
    <property type="nucleotide sequence ID" value="NZ_PEIB01000016.1"/>
</dbReference>
<evidence type="ECO:0000313" key="1">
    <source>
        <dbReference type="EMBL" id="RXJ72706.1"/>
    </source>
</evidence>
<gene>
    <name evidence="1" type="ORF">CS022_13790</name>
</gene>
<dbReference type="Proteomes" id="UP000290287">
    <property type="component" value="Unassembled WGS sequence"/>
</dbReference>
<name>A0A4Q0YP61_9GAMM</name>
<evidence type="ECO:0000313" key="2">
    <source>
        <dbReference type="Proteomes" id="UP000290287"/>
    </source>
</evidence>
<accession>A0A4Q0YP61</accession>
<dbReference type="OrthoDB" id="285538at2"/>
<organism evidence="1 2">
    <name type="scientific">Veronia nyctiphanis</name>
    <dbReference type="NCBI Taxonomy" id="1278244"/>
    <lineage>
        <taxon>Bacteria</taxon>
        <taxon>Pseudomonadati</taxon>
        <taxon>Pseudomonadota</taxon>
        <taxon>Gammaproteobacteria</taxon>
        <taxon>Vibrionales</taxon>
        <taxon>Vibrionaceae</taxon>
        <taxon>Veronia</taxon>
    </lineage>
</organism>
<comment type="caution">
    <text evidence="1">The sequence shown here is derived from an EMBL/GenBank/DDBJ whole genome shotgun (WGS) entry which is preliminary data.</text>
</comment>
<proteinExistence type="predicted"/>